<dbReference type="Gene3D" id="3.30.2350.10">
    <property type="entry name" value="Pseudouridine synthase"/>
    <property type="match status" value="1"/>
</dbReference>
<evidence type="ECO:0000313" key="7">
    <source>
        <dbReference type="Proteomes" id="UP000016361"/>
    </source>
</evidence>
<proteinExistence type="inferred from homology"/>
<evidence type="ECO:0000256" key="4">
    <source>
        <dbReference type="ARBA" id="ARBA00033164"/>
    </source>
</evidence>
<evidence type="ECO:0000256" key="3">
    <source>
        <dbReference type="ARBA" id="ARBA00031870"/>
    </source>
</evidence>
<keyword evidence="7" id="KW-1185">Reference proteome</keyword>
<evidence type="ECO:0000256" key="2">
    <source>
        <dbReference type="ARBA" id="ARBA00010876"/>
    </source>
</evidence>
<dbReference type="GO" id="GO:0003723">
    <property type="term" value="F:RNA binding"/>
    <property type="evidence" value="ECO:0007669"/>
    <property type="project" value="InterPro"/>
</dbReference>
<evidence type="ECO:0000259" key="5">
    <source>
        <dbReference type="Pfam" id="PF00849"/>
    </source>
</evidence>
<comment type="caution">
    <text evidence="6">The sequence shown here is derived from an EMBL/GenBank/DDBJ whole genome shotgun (WGS) entry which is preliminary data.</text>
</comment>
<feature type="domain" description="Pseudouridine synthase RsuA/RluA-like" evidence="5">
    <location>
        <begin position="96"/>
        <end position="246"/>
    </location>
</feature>
<sequence length="305" mass="34210">MKNTQWVFNETVPSLMDGQSLKSLLSQYWQLPKHLVYSIRHAQRVLVNGKYQPVNFPVTTGDKIQLTFVPNDFVSPFPKVTADSAATVEILYEDANLVVMNKRRGDKTHPNQPGEFGATINHLAAYLATEKTLPYMIHRLDQETSGAIIFAKNPAVVPILVANIAQKQIKRTYLAWVVGTNLPDSGTIDFAIGLDPDDKRKRKVNGPKAVSAITHYQVLKRQSGYSLLSVELETGRTHQIRVHLAALQHPLVGDPLYNSSNDSPFLLLHSWKVDLPLPFTKVHKIVEAPIPQHFIDFQQRLGPSK</sequence>
<dbReference type="GeneID" id="301047133"/>
<dbReference type="Pfam" id="PF00849">
    <property type="entry name" value="PseudoU_synth_2"/>
    <property type="match status" value="1"/>
</dbReference>
<dbReference type="PROSITE" id="PS01129">
    <property type="entry name" value="PSI_RLU"/>
    <property type="match status" value="1"/>
</dbReference>
<gene>
    <name evidence="6" type="ORF">LOT_1472</name>
</gene>
<dbReference type="EMBL" id="BASH01000004">
    <property type="protein sequence ID" value="GAD16934.1"/>
    <property type="molecule type" value="Genomic_DNA"/>
</dbReference>
<dbReference type="InterPro" id="IPR006145">
    <property type="entry name" value="PsdUridine_synth_RsuA/RluA"/>
</dbReference>
<comment type="catalytic activity">
    <reaction evidence="1">
        <text>a uridine in RNA = a pseudouridine in RNA</text>
        <dbReference type="Rhea" id="RHEA:48348"/>
        <dbReference type="Rhea" id="RHEA-COMP:12068"/>
        <dbReference type="Rhea" id="RHEA-COMP:12069"/>
        <dbReference type="ChEBI" id="CHEBI:65314"/>
        <dbReference type="ChEBI" id="CHEBI:65315"/>
    </reaction>
</comment>
<evidence type="ECO:0000313" key="6">
    <source>
        <dbReference type="EMBL" id="GAD16934.1"/>
    </source>
</evidence>
<dbReference type="GO" id="GO:0000455">
    <property type="term" value="P:enzyme-directed rRNA pseudouridine synthesis"/>
    <property type="evidence" value="ECO:0007669"/>
    <property type="project" value="TreeGrafter"/>
</dbReference>
<reference evidence="7" key="1">
    <citation type="journal article" date="2013" name="Genome Announc.">
        <title>Draft Genome Sequence of D-Branched-Chain Amino Acid Producer Lactobacillus otakiensis JCM 15040T, Isolated from a Traditional Japanese Pickle.</title>
        <authorList>
            <person name="Doi K."/>
            <person name="Mori K."/>
            <person name="Mutaguchi Y."/>
            <person name="Tashiro K."/>
            <person name="Fujino Y."/>
            <person name="Ohmori T."/>
            <person name="Kuhara S."/>
            <person name="Ohshima T."/>
        </authorList>
    </citation>
    <scope>NUCLEOTIDE SEQUENCE [LARGE SCALE GENOMIC DNA]</scope>
    <source>
        <strain evidence="7">JCM 15040</strain>
    </source>
</reference>
<dbReference type="OrthoDB" id="9773999at2"/>
<dbReference type="Proteomes" id="UP000016361">
    <property type="component" value="Unassembled WGS sequence"/>
</dbReference>
<dbReference type="InterPro" id="IPR020103">
    <property type="entry name" value="PsdUridine_synth_cat_dom_sf"/>
</dbReference>
<dbReference type="InterPro" id="IPR050188">
    <property type="entry name" value="RluA_PseudoU_synthase"/>
</dbReference>
<dbReference type="PANTHER" id="PTHR21600:SF87">
    <property type="entry name" value="RNA PSEUDOURIDYLATE SYNTHASE DOMAIN-CONTAINING PROTEIN 1"/>
    <property type="match status" value="1"/>
</dbReference>
<name>S4NDF7_9LACO</name>
<dbReference type="RefSeq" id="WP_020281374.1">
    <property type="nucleotide sequence ID" value="NZ_AZED01000005.1"/>
</dbReference>
<dbReference type="SUPFAM" id="SSF55120">
    <property type="entry name" value="Pseudouridine synthase"/>
    <property type="match status" value="1"/>
</dbReference>
<dbReference type="GO" id="GO:0140098">
    <property type="term" value="F:catalytic activity, acting on RNA"/>
    <property type="evidence" value="ECO:0007669"/>
    <property type="project" value="UniProtKB-ARBA"/>
</dbReference>
<organism evidence="6 7">
    <name type="scientific">Lentilactobacillus otakiensis DSM 19908 = JCM 15040</name>
    <dbReference type="NCBI Taxonomy" id="1423780"/>
    <lineage>
        <taxon>Bacteria</taxon>
        <taxon>Bacillati</taxon>
        <taxon>Bacillota</taxon>
        <taxon>Bacilli</taxon>
        <taxon>Lactobacillales</taxon>
        <taxon>Lactobacillaceae</taxon>
        <taxon>Lentilactobacillus</taxon>
    </lineage>
</organism>
<comment type="similarity">
    <text evidence="2">Belongs to the pseudouridine synthase RluA family.</text>
</comment>
<dbReference type="STRING" id="1423780.FD05_GL002103"/>
<dbReference type="AlphaFoldDB" id="S4NDF7"/>
<evidence type="ECO:0000256" key="1">
    <source>
        <dbReference type="ARBA" id="ARBA00000073"/>
    </source>
</evidence>
<dbReference type="InterPro" id="IPR006224">
    <property type="entry name" value="PsdUridine_synth_RluA-like_CS"/>
</dbReference>
<dbReference type="CDD" id="cd02869">
    <property type="entry name" value="PseudoU_synth_RluA_like"/>
    <property type="match status" value="1"/>
</dbReference>
<dbReference type="eggNOG" id="COG0564">
    <property type="taxonomic scope" value="Bacteria"/>
</dbReference>
<dbReference type="GO" id="GO:0009982">
    <property type="term" value="F:pseudouridine synthase activity"/>
    <property type="evidence" value="ECO:0007669"/>
    <property type="project" value="InterPro"/>
</dbReference>
<dbReference type="PANTHER" id="PTHR21600">
    <property type="entry name" value="MITOCHONDRIAL RNA PSEUDOURIDINE SYNTHASE"/>
    <property type="match status" value="1"/>
</dbReference>
<protein>
    <recommendedName>
        <fullName evidence="3">RNA pseudouridylate synthase</fullName>
    </recommendedName>
    <alternativeName>
        <fullName evidence="4">RNA-uridine isomerase</fullName>
    </alternativeName>
</protein>
<accession>S4NDF7</accession>